<dbReference type="AlphaFoldDB" id="A0A1E3U8Y1"/>
<gene>
    <name evidence="2" type="ORF">BEI59_30015</name>
</gene>
<name>A0A1E3U8Y1_9FIRM</name>
<reference evidence="2 3" key="1">
    <citation type="submission" date="2016-08" db="EMBL/GenBank/DDBJ databases">
        <authorList>
            <person name="Seilhamer J.J."/>
        </authorList>
    </citation>
    <scope>NUCLEOTIDE SEQUENCE [LARGE SCALE GENOMIC DNA]</scope>
    <source>
        <strain evidence="2 3">NML150140-1</strain>
    </source>
</reference>
<dbReference type="GO" id="GO:0004803">
    <property type="term" value="F:transposase activity"/>
    <property type="evidence" value="ECO:0007669"/>
    <property type="project" value="InterPro"/>
</dbReference>
<dbReference type="InterPro" id="IPR002525">
    <property type="entry name" value="Transp_IS110-like_N"/>
</dbReference>
<evidence type="ECO:0000313" key="3">
    <source>
        <dbReference type="Proteomes" id="UP000094271"/>
    </source>
</evidence>
<dbReference type="EMBL" id="MEHA01000033">
    <property type="protein sequence ID" value="ODR43795.1"/>
    <property type="molecule type" value="Genomic_DNA"/>
</dbReference>
<dbReference type="GO" id="GO:0006313">
    <property type="term" value="P:DNA transposition"/>
    <property type="evidence" value="ECO:0007669"/>
    <property type="project" value="InterPro"/>
</dbReference>
<dbReference type="Proteomes" id="UP000094271">
    <property type="component" value="Unassembled WGS sequence"/>
</dbReference>
<dbReference type="GO" id="GO:0003677">
    <property type="term" value="F:DNA binding"/>
    <property type="evidence" value="ECO:0007669"/>
    <property type="project" value="InterPro"/>
</dbReference>
<proteinExistence type="predicted"/>
<evidence type="ECO:0000259" key="1">
    <source>
        <dbReference type="Pfam" id="PF01548"/>
    </source>
</evidence>
<dbReference type="Pfam" id="PF01548">
    <property type="entry name" value="DEDD_Tnp_IS110"/>
    <property type="match status" value="1"/>
</dbReference>
<protein>
    <recommendedName>
        <fullName evidence="1">Transposase IS110-like N-terminal domain-containing protein</fullName>
    </recommendedName>
</protein>
<evidence type="ECO:0000313" key="2">
    <source>
        <dbReference type="EMBL" id="ODR43795.1"/>
    </source>
</evidence>
<feature type="domain" description="Transposase IS110-like N-terminal" evidence="1">
    <location>
        <begin position="52"/>
        <end position="130"/>
    </location>
</feature>
<comment type="caution">
    <text evidence="2">The sequence shown here is derived from an EMBL/GenBank/DDBJ whole genome shotgun (WGS) entry which is preliminary data.</text>
</comment>
<sequence length="158" mass="17478">MISFQSFALAWTSVSATTSLLLSTLNSNRLINMQHVPNATRGVEVIEFMILAVLEGHSQFKYLLIAMESTSFYGVHLANYFSTSDGLKPYELKVFCLNPKEVPNYKKSFSGLGKNDGLDSFIDADFVRVGRISIELWRGSPDSAGTSVSPLPERITMS</sequence>
<organism evidence="2 3">
    <name type="scientific">Eisenbergiella tayi</name>
    <dbReference type="NCBI Taxonomy" id="1432052"/>
    <lineage>
        <taxon>Bacteria</taxon>
        <taxon>Bacillati</taxon>
        <taxon>Bacillota</taxon>
        <taxon>Clostridia</taxon>
        <taxon>Lachnospirales</taxon>
        <taxon>Lachnospiraceae</taxon>
        <taxon>Eisenbergiella</taxon>
    </lineage>
</organism>
<accession>A0A1E3U8Y1</accession>